<evidence type="ECO:0000313" key="2">
    <source>
        <dbReference type="EMBL" id="CAI2370417.1"/>
    </source>
</evidence>
<feature type="compositionally biased region" description="Polar residues" evidence="1">
    <location>
        <begin position="42"/>
        <end position="53"/>
    </location>
</feature>
<organism evidence="2 3">
    <name type="scientific">Euplotes crassus</name>
    <dbReference type="NCBI Taxonomy" id="5936"/>
    <lineage>
        <taxon>Eukaryota</taxon>
        <taxon>Sar</taxon>
        <taxon>Alveolata</taxon>
        <taxon>Ciliophora</taxon>
        <taxon>Intramacronucleata</taxon>
        <taxon>Spirotrichea</taxon>
        <taxon>Hypotrichia</taxon>
        <taxon>Euplotida</taxon>
        <taxon>Euplotidae</taxon>
        <taxon>Moneuplotes</taxon>
    </lineage>
</organism>
<keyword evidence="3" id="KW-1185">Reference proteome</keyword>
<dbReference type="AlphaFoldDB" id="A0AAD1UP51"/>
<feature type="region of interest" description="Disordered" evidence="1">
    <location>
        <begin position="1"/>
        <end position="86"/>
    </location>
</feature>
<name>A0AAD1UP51_EUPCR</name>
<dbReference type="EMBL" id="CAMPGE010011594">
    <property type="protein sequence ID" value="CAI2370417.1"/>
    <property type="molecule type" value="Genomic_DNA"/>
</dbReference>
<reference evidence="2" key="1">
    <citation type="submission" date="2023-07" db="EMBL/GenBank/DDBJ databases">
        <authorList>
            <consortium name="AG Swart"/>
            <person name="Singh M."/>
            <person name="Singh A."/>
            <person name="Seah K."/>
            <person name="Emmerich C."/>
        </authorList>
    </citation>
    <scope>NUCLEOTIDE SEQUENCE</scope>
    <source>
        <strain evidence="2">DP1</strain>
    </source>
</reference>
<accession>A0AAD1UP51</accession>
<evidence type="ECO:0000313" key="3">
    <source>
        <dbReference type="Proteomes" id="UP001295684"/>
    </source>
</evidence>
<feature type="compositionally biased region" description="Polar residues" evidence="1">
    <location>
        <begin position="68"/>
        <end position="78"/>
    </location>
</feature>
<proteinExistence type="predicted"/>
<protein>
    <submittedName>
        <fullName evidence="2">Uncharacterized protein</fullName>
    </submittedName>
</protein>
<evidence type="ECO:0000256" key="1">
    <source>
        <dbReference type="SAM" id="MobiDB-lite"/>
    </source>
</evidence>
<sequence length="124" mass="13822">MEAQFENPQMIHPTNVDAEQPDFTPVVPSNPYIAGPAIVPSQAPTPDPSSQYPGQPFQIGQPVDSPAPAQSRQPLYQTQPPPRRRRAKKECCDCKMNSDDQECLRCLCCCLCLPIYVCILCFKK</sequence>
<dbReference type="Proteomes" id="UP001295684">
    <property type="component" value="Unassembled WGS sequence"/>
</dbReference>
<comment type="caution">
    <text evidence="2">The sequence shown here is derived from an EMBL/GenBank/DDBJ whole genome shotgun (WGS) entry which is preliminary data.</text>
</comment>
<gene>
    <name evidence="2" type="ORF">ECRASSUSDP1_LOCUS11729</name>
</gene>